<evidence type="ECO:0000313" key="3">
    <source>
        <dbReference type="EMBL" id="GAA2149815.1"/>
    </source>
</evidence>
<protein>
    <submittedName>
        <fullName evidence="3">Tyrosine-protein phosphatase</fullName>
    </submittedName>
</protein>
<gene>
    <name evidence="3" type="ORF">GCM10009844_29910</name>
</gene>
<dbReference type="InterPro" id="IPR026893">
    <property type="entry name" value="Tyr/Ser_Pase_IphP-type"/>
</dbReference>
<dbReference type="Pfam" id="PF13350">
    <property type="entry name" value="Y_phosphatase3"/>
    <property type="match status" value="1"/>
</dbReference>
<dbReference type="EMBL" id="BAAAQR010000009">
    <property type="protein sequence ID" value="GAA2149815.1"/>
    <property type="molecule type" value="Genomic_DNA"/>
</dbReference>
<dbReference type="Gene3D" id="3.90.190.10">
    <property type="entry name" value="Protein tyrosine phosphatase superfamily"/>
    <property type="match status" value="1"/>
</dbReference>
<dbReference type="Proteomes" id="UP001501771">
    <property type="component" value="Unassembled WGS sequence"/>
</dbReference>
<comment type="similarity">
    <text evidence="1">Belongs to the protein-tyrosine phosphatase family.</text>
</comment>
<dbReference type="RefSeq" id="WP_344153769.1">
    <property type="nucleotide sequence ID" value="NZ_BAAAQR010000009.1"/>
</dbReference>
<sequence length="248" mass="27079">MSLPRLASLDSLRDVAGPGHRTRDGRRMRRHLVYRSGELQLDDADALALVGLGLTAIHDLRTAEEVVAHPDAVVPGATWRHFDVAGIPMDDLIDLPDEPAATALMERVYRSFVDDPASRRAFGAFLTRVSREDGPQLVHCTTGKDRTGWAAALLLAIAGVPDEVVLEDYLLTNERTRASRGRYLTMVATALGEELVPVYERVLVADEHYLRVGWAAADAAYGSLDGYLGDGLGLDDEVLARVRVRLLG</sequence>
<dbReference type="InterPro" id="IPR029021">
    <property type="entry name" value="Prot-tyrosine_phosphatase-like"/>
</dbReference>
<dbReference type="SUPFAM" id="SSF52799">
    <property type="entry name" value="(Phosphotyrosine protein) phosphatases II"/>
    <property type="match status" value="1"/>
</dbReference>
<organism evidence="3 4">
    <name type="scientific">Nocardioides koreensis</name>
    <dbReference type="NCBI Taxonomy" id="433651"/>
    <lineage>
        <taxon>Bacteria</taxon>
        <taxon>Bacillati</taxon>
        <taxon>Actinomycetota</taxon>
        <taxon>Actinomycetes</taxon>
        <taxon>Propionibacteriales</taxon>
        <taxon>Nocardioidaceae</taxon>
        <taxon>Nocardioides</taxon>
    </lineage>
</organism>
<dbReference type="PANTHER" id="PTHR31126">
    <property type="entry name" value="TYROSINE-PROTEIN PHOSPHATASE"/>
    <property type="match status" value="1"/>
</dbReference>
<name>A0ABN2ZXU7_9ACTN</name>
<dbReference type="InterPro" id="IPR016130">
    <property type="entry name" value="Tyr_Pase_AS"/>
</dbReference>
<dbReference type="PANTHER" id="PTHR31126:SF1">
    <property type="entry name" value="TYROSINE SPECIFIC PROTEIN PHOSPHATASES DOMAIN-CONTAINING PROTEIN"/>
    <property type="match status" value="1"/>
</dbReference>
<keyword evidence="4" id="KW-1185">Reference proteome</keyword>
<reference evidence="3 4" key="1">
    <citation type="journal article" date="2019" name="Int. J. Syst. Evol. Microbiol.">
        <title>The Global Catalogue of Microorganisms (GCM) 10K type strain sequencing project: providing services to taxonomists for standard genome sequencing and annotation.</title>
        <authorList>
            <consortium name="The Broad Institute Genomics Platform"/>
            <consortium name="The Broad Institute Genome Sequencing Center for Infectious Disease"/>
            <person name="Wu L."/>
            <person name="Ma J."/>
        </authorList>
    </citation>
    <scope>NUCLEOTIDE SEQUENCE [LARGE SCALE GENOMIC DNA]</scope>
    <source>
        <strain evidence="3 4">JCM 16022</strain>
    </source>
</reference>
<comment type="caution">
    <text evidence="3">The sequence shown here is derived from an EMBL/GenBank/DDBJ whole genome shotgun (WGS) entry which is preliminary data.</text>
</comment>
<feature type="region of interest" description="Disordered" evidence="2">
    <location>
        <begin position="1"/>
        <end position="24"/>
    </location>
</feature>
<proteinExistence type="inferred from homology"/>
<evidence type="ECO:0000256" key="2">
    <source>
        <dbReference type="SAM" id="MobiDB-lite"/>
    </source>
</evidence>
<dbReference type="PROSITE" id="PS00383">
    <property type="entry name" value="TYR_PHOSPHATASE_1"/>
    <property type="match status" value="1"/>
</dbReference>
<evidence type="ECO:0000313" key="4">
    <source>
        <dbReference type="Proteomes" id="UP001501771"/>
    </source>
</evidence>
<evidence type="ECO:0000256" key="1">
    <source>
        <dbReference type="ARBA" id="ARBA00009580"/>
    </source>
</evidence>
<accession>A0ABN2ZXU7</accession>